<organism evidence="2 3">
    <name type="scientific">Papaver atlanticum</name>
    <dbReference type="NCBI Taxonomy" id="357466"/>
    <lineage>
        <taxon>Eukaryota</taxon>
        <taxon>Viridiplantae</taxon>
        <taxon>Streptophyta</taxon>
        <taxon>Embryophyta</taxon>
        <taxon>Tracheophyta</taxon>
        <taxon>Spermatophyta</taxon>
        <taxon>Magnoliopsida</taxon>
        <taxon>Ranunculales</taxon>
        <taxon>Papaveraceae</taxon>
        <taxon>Papaveroideae</taxon>
        <taxon>Papaver</taxon>
    </lineage>
</organism>
<dbReference type="Gene3D" id="1.20.1390.10">
    <property type="entry name" value="PWI domain"/>
    <property type="match status" value="4"/>
</dbReference>
<comment type="caution">
    <text evidence="2">The sequence shown here is derived from an EMBL/GenBank/DDBJ whole genome shotgun (WGS) entry which is preliminary data.</text>
</comment>
<dbReference type="PANTHER" id="PTHR47334">
    <property type="entry name" value="SPLICING FACTOR PWI DOMAIN-CONTAINING PROTEIN / RNA RECOGNITION MOTIF (RRM)-CONTAINING PROTEIN"/>
    <property type="match status" value="1"/>
</dbReference>
<dbReference type="Proteomes" id="UP001202328">
    <property type="component" value="Unassembled WGS sequence"/>
</dbReference>
<name>A0AAD4T7S1_9MAGN</name>
<feature type="domain" description="PWI" evidence="1">
    <location>
        <begin position="141"/>
        <end position="239"/>
    </location>
</feature>
<dbReference type="PANTHER" id="PTHR47334:SF2">
    <property type="entry name" value="RNA-BINDING MOTIF PROTEIN 25"/>
    <property type="match status" value="1"/>
</dbReference>
<evidence type="ECO:0000313" key="3">
    <source>
        <dbReference type="Proteomes" id="UP001202328"/>
    </source>
</evidence>
<dbReference type="PROSITE" id="PS51025">
    <property type="entry name" value="PWI"/>
    <property type="match status" value="1"/>
</dbReference>
<reference evidence="2" key="1">
    <citation type="submission" date="2022-04" db="EMBL/GenBank/DDBJ databases">
        <title>A functionally conserved STORR gene fusion in Papaver species that diverged 16.8 million years ago.</title>
        <authorList>
            <person name="Catania T."/>
        </authorList>
    </citation>
    <scope>NUCLEOTIDE SEQUENCE</scope>
    <source>
        <strain evidence="2">S-188037</strain>
    </source>
</reference>
<dbReference type="SMART" id="SM00311">
    <property type="entry name" value="PWI"/>
    <property type="match status" value="3"/>
</dbReference>
<accession>A0AAD4T7S1</accession>
<dbReference type="EMBL" id="JAJJMB010004716">
    <property type="protein sequence ID" value="KAI3942183.1"/>
    <property type="molecule type" value="Genomic_DNA"/>
</dbReference>
<sequence>MMPRKNEVFRYEMNWEVVDKHKLHEKMRPWISNIVRNPSDEDGDSIASDILESMKEHGSASSILDRVLSFSMADVAESEMLFSKMWEMLFFKIKKLVEAGGARRAPDVAPSEQLSELKLLDFFETVDLEVEIFNGMPKTKAEVLSLEINWAVFDQHELHEKMRPWIRKEVIKLLKKEKASAVDQVVDAIRKQNCPSLMLELLEPSLDDSTEVVVTILRRTLLILHTFSPLVNLVSDRVWNSEESSDRAVGVIIMNRHYRHPSFWHQIKMHDFEMLCEQNRMKSTIPRNIEELSSLEVDWAVSDKQELHNRLRPWIFGEIMEFVRPEKAATSVVDSIVSKIKDHANAKAVLEVVKPSLGKRSGAFLLNLWMKLIFAIQLAGTTVGLDPFLAIGGERSDKEREEILQYGDRFSRNRHFMMVAFDYENLLKLKRISEAMPKTKEDLFSYEINWDHWLQKRMREGIWVETLDLIRQKQGAGLVDQIMWSIFDYHVSASRKEFDAQIEAILVVEEIMSRLDKEHACPYRMMECLEPIFGSSGSEKLVVKMWYSLICGIKFSEARVEKKLKQGWGSVVLLPDKTVKTNPLDGYPVLF</sequence>
<evidence type="ECO:0000313" key="2">
    <source>
        <dbReference type="EMBL" id="KAI3942183.1"/>
    </source>
</evidence>
<protein>
    <recommendedName>
        <fullName evidence="1">PWI domain-containing protein</fullName>
    </recommendedName>
</protein>
<keyword evidence="3" id="KW-1185">Reference proteome</keyword>
<dbReference type="InterPro" id="IPR002483">
    <property type="entry name" value="PWI_dom"/>
</dbReference>
<dbReference type="AlphaFoldDB" id="A0AAD4T7S1"/>
<gene>
    <name evidence="2" type="ORF">MKW98_003782</name>
</gene>
<proteinExistence type="predicted"/>
<evidence type="ECO:0000259" key="1">
    <source>
        <dbReference type="PROSITE" id="PS51025"/>
    </source>
</evidence>
<dbReference type="InterPro" id="IPR053294">
    <property type="entry name" value="RBM_PWI_domain"/>
</dbReference>